<evidence type="ECO:0000256" key="1">
    <source>
        <dbReference type="ARBA" id="ARBA00012493"/>
    </source>
</evidence>
<dbReference type="Gene3D" id="3.10.10.10">
    <property type="entry name" value="HIV Type 1 Reverse Transcriptase, subunit A, domain 1"/>
    <property type="match status" value="1"/>
</dbReference>
<feature type="domain" description="Reverse transcriptase" evidence="8">
    <location>
        <begin position="269"/>
        <end position="501"/>
    </location>
</feature>
<dbReference type="GO" id="GO:0008270">
    <property type="term" value="F:zinc ion binding"/>
    <property type="evidence" value="ECO:0007669"/>
    <property type="project" value="UniProtKB-KW"/>
</dbReference>
<dbReference type="GO" id="GO:0003964">
    <property type="term" value="F:RNA-directed DNA polymerase activity"/>
    <property type="evidence" value="ECO:0007669"/>
    <property type="project" value="UniProtKB-EC"/>
</dbReference>
<dbReference type="PROSITE" id="PS50994">
    <property type="entry name" value="INTEGRASE"/>
    <property type="match status" value="1"/>
</dbReference>
<dbReference type="GO" id="GO:0004519">
    <property type="term" value="F:endonuclease activity"/>
    <property type="evidence" value="ECO:0007669"/>
    <property type="project" value="UniProtKB-KW"/>
</dbReference>
<dbReference type="InterPro" id="IPR036397">
    <property type="entry name" value="RNaseH_sf"/>
</dbReference>
<dbReference type="InterPro" id="IPR050951">
    <property type="entry name" value="Retrovirus_Pol_polyprotein"/>
</dbReference>
<dbReference type="EMBL" id="JASPKY010000430">
    <property type="protein sequence ID" value="KAK9700783.1"/>
    <property type="molecule type" value="Genomic_DNA"/>
</dbReference>
<dbReference type="SUPFAM" id="SSF57756">
    <property type="entry name" value="Retrovirus zinc finger-like domains"/>
    <property type="match status" value="1"/>
</dbReference>
<dbReference type="GO" id="GO:0015074">
    <property type="term" value="P:DNA integration"/>
    <property type="evidence" value="ECO:0007669"/>
    <property type="project" value="InterPro"/>
</dbReference>
<proteinExistence type="predicted"/>
<dbReference type="CDD" id="cd01647">
    <property type="entry name" value="RT_LTR"/>
    <property type="match status" value="1"/>
</dbReference>
<dbReference type="GO" id="GO:0003676">
    <property type="term" value="F:nucleic acid binding"/>
    <property type="evidence" value="ECO:0007669"/>
    <property type="project" value="InterPro"/>
</dbReference>
<dbReference type="GO" id="GO:0042575">
    <property type="term" value="C:DNA polymerase complex"/>
    <property type="evidence" value="ECO:0007669"/>
    <property type="project" value="UniProtKB-ARBA"/>
</dbReference>
<organism evidence="10 11">
    <name type="scientific">Popillia japonica</name>
    <name type="common">Japanese beetle</name>
    <dbReference type="NCBI Taxonomy" id="7064"/>
    <lineage>
        <taxon>Eukaryota</taxon>
        <taxon>Metazoa</taxon>
        <taxon>Ecdysozoa</taxon>
        <taxon>Arthropoda</taxon>
        <taxon>Hexapoda</taxon>
        <taxon>Insecta</taxon>
        <taxon>Pterygota</taxon>
        <taxon>Neoptera</taxon>
        <taxon>Endopterygota</taxon>
        <taxon>Coleoptera</taxon>
        <taxon>Polyphaga</taxon>
        <taxon>Scarabaeiformia</taxon>
        <taxon>Scarabaeidae</taxon>
        <taxon>Rutelinae</taxon>
        <taxon>Popillia</taxon>
    </lineage>
</organism>
<accession>A0AAW1JCG6</accession>
<keyword evidence="6" id="KW-0479">Metal-binding</keyword>
<keyword evidence="3" id="KW-0548">Nucleotidyltransferase</keyword>
<dbReference type="InterPro" id="IPR000477">
    <property type="entry name" value="RT_dom"/>
</dbReference>
<dbReference type="InterPro" id="IPR043502">
    <property type="entry name" value="DNA/RNA_pol_sf"/>
</dbReference>
<keyword evidence="6" id="KW-0863">Zinc-finger</keyword>
<comment type="caution">
    <text evidence="10">The sequence shown here is derived from an EMBL/GenBank/DDBJ whole genome shotgun (WGS) entry which is preliminary data.</text>
</comment>
<evidence type="ECO:0000256" key="3">
    <source>
        <dbReference type="ARBA" id="ARBA00022695"/>
    </source>
</evidence>
<evidence type="ECO:0000259" key="7">
    <source>
        <dbReference type="PROSITE" id="PS50158"/>
    </source>
</evidence>
<dbReference type="SUPFAM" id="SSF53098">
    <property type="entry name" value="Ribonuclease H-like"/>
    <property type="match status" value="1"/>
</dbReference>
<dbReference type="Pfam" id="PF17921">
    <property type="entry name" value="Integrase_H2C2"/>
    <property type="match status" value="1"/>
</dbReference>
<dbReference type="InterPro" id="IPR041588">
    <property type="entry name" value="Integrase_H2C2"/>
</dbReference>
<dbReference type="SMART" id="SM00343">
    <property type="entry name" value="ZnF_C2HC"/>
    <property type="match status" value="2"/>
</dbReference>
<dbReference type="Gene3D" id="1.10.340.70">
    <property type="match status" value="1"/>
</dbReference>
<evidence type="ECO:0000313" key="10">
    <source>
        <dbReference type="EMBL" id="KAK9700783.1"/>
    </source>
</evidence>
<sequence length="990" mass="113850">MIYCPWGRRIESRKLMMDRYVPPPKNKGQLMEPDLACIYSSSSSISGSSRLDEIGEVASSNRVPNNEVRKCWNCGGTDHLANRCIRALKRHCFGCGRPGVRSECSNCRNHSGNGSSRRQMTSVRILQLTSLVGRCWVYLILVRVETIIGGRGWKVLRDIGLLMLDETSLSKVTVANRNTCRCIGVLHDPMKLKDVVRIIDVLVVPDLDHTLILGVDFWTRMGIVPDLRSREWQFVADVPVDSVDALRSEEVLSTKQASILSELVESHFNSSIEELGCTNLVEHKIELIGEVEPIKQRYYPVSPAIIKQMDTVIKDMLDKGVLSNLRRVHGVVLWQLNKVTKRDAYPLPYISSILDRLRDARYLSSLDVKSAYWKIPVAEDSRPLTAFTVPGRGLFQFKRLPFGLHTAPATWQRLIDRVLGVDLEPYCFKYLDDIIIRVLGVDLEPYCFKYLDDIIITTQTFQQHIEVLSKVFERIRSAGLTLGRDKCKFCRSVLGYLGYVVDRNGLHVDPGKVEAILWIPIPTKVQEVITEHWSLRWLNNLKNPTGRLARWRLQLQQYSFDVVHRKGKDYGVPDMLSRSVPIVDSISVNHPQVIDRSYEKMKRGVAENPLKFPSWRVEDSKLYKFVHSRGVADLQIQDEWKIVVPKFQRMEVLQACHDSLHAGHPGVFKTFKRVAQHYYWPKMKPDISRYVGRCTVCNENKPEQRKPAGFMAKRRIVDRPFQVVSCDFIGPLPRSTRDYKYILVIVDLFSKFTLAIPLRSATSKLCCASIEDQLFLMFGQPMTLISDNGVQFRSREFANLLQSYRVQHVFTPNYHAQANPTERMNKTLETMVRCYVKDNHRSWNKHLTKIACAIRTQLSKDVAVDENALRTDRTIPLRSLYAEVKRRLEKAAERNKRYYDLCRRDVQYSVGDRVFRRNFVQSDALDYFAAKLAPKFVRPFVSKKQISPWTYKLEDTDGRFRGNRHCKDLKPSIWFAGGPTNTPAGVVSEA</sequence>
<dbReference type="InterPro" id="IPR012337">
    <property type="entry name" value="RNaseH-like_sf"/>
</dbReference>
<dbReference type="SUPFAM" id="SSF56672">
    <property type="entry name" value="DNA/RNA polymerases"/>
    <property type="match status" value="1"/>
</dbReference>
<keyword evidence="11" id="KW-1185">Reference proteome</keyword>
<evidence type="ECO:0000313" key="11">
    <source>
        <dbReference type="Proteomes" id="UP001458880"/>
    </source>
</evidence>
<keyword evidence="2" id="KW-0808">Transferase</keyword>
<dbReference type="Proteomes" id="UP001458880">
    <property type="component" value="Unassembled WGS sequence"/>
</dbReference>
<dbReference type="InterPro" id="IPR001878">
    <property type="entry name" value="Znf_CCHC"/>
</dbReference>
<dbReference type="InterPro" id="IPR001584">
    <property type="entry name" value="Integrase_cat-core"/>
</dbReference>
<dbReference type="PROSITE" id="PS50158">
    <property type="entry name" value="ZF_CCHC"/>
    <property type="match status" value="1"/>
</dbReference>
<reference evidence="10 11" key="1">
    <citation type="journal article" date="2024" name="BMC Genomics">
        <title>De novo assembly and annotation of Popillia japonica's genome with initial clues to its potential as an invasive pest.</title>
        <authorList>
            <person name="Cucini C."/>
            <person name="Boschi S."/>
            <person name="Funari R."/>
            <person name="Cardaioli E."/>
            <person name="Iannotti N."/>
            <person name="Marturano G."/>
            <person name="Paoli F."/>
            <person name="Bruttini M."/>
            <person name="Carapelli A."/>
            <person name="Frati F."/>
            <person name="Nardi F."/>
        </authorList>
    </citation>
    <scope>NUCLEOTIDE SEQUENCE [LARGE SCALE GENOMIC DNA]</scope>
    <source>
        <strain evidence="10">DMR45628</strain>
    </source>
</reference>
<dbReference type="AlphaFoldDB" id="A0AAW1JCG6"/>
<dbReference type="PANTHER" id="PTHR37984:SF5">
    <property type="entry name" value="PROTEIN NYNRIN-LIKE"/>
    <property type="match status" value="1"/>
</dbReference>
<keyword evidence="5" id="KW-0255">Endonuclease</keyword>
<dbReference type="FunFam" id="1.10.340.70:FF:000001">
    <property type="entry name" value="Retrovirus-related Pol polyprotein from transposon gypsy-like Protein"/>
    <property type="match status" value="1"/>
</dbReference>
<keyword evidence="4" id="KW-0540">Nuclease</keyword>
<dbReference type="Pfam" id="PF00078">
    <property type="entry name" value="RVT_1"/>
    <property type="match status" value="1"/>
</dbReference>
<feature type="domain" description="CCHC-type" evidence="7">
    <location>
        <begin position="69"/>
        <end position="84"/>
    </location>
</feature>
<dbReference type="EC" id="2.7.7.49" evidence="1"/>
<evidence type="ECO:0000259" key="8">
    <source>
        <dbReference type="PROSITE" id="PS50878"/>
    </source>
</evidence>
<dbReference type="InterPro" id="IPR021109">
    <property type="entry name" value="Peptidase_aspartic_dom_sf"/>
</dbReference>
<dbReference type="CDD" id="cd00303">
    <property type="entry name" value="retropepsin_like"/>
    <property type="match status" value="1"/>
</dbReference>
<evidence type="ECO:0000256" key="5">
    <source>
        <dbReference type="ARBA" id="ARBA00022759"/>
    </source>
</evidence>
<dbReference type="PROSITE" id="PS50878">
    <property type="entry name" value="RT_POL"/>
    <property type="match status" value="1"/>
</dbReference>
<gene>
    <name evidence="10" type="ORF">QE152_g31028</name>
</gene>
<evidence type="ECO:0000256" key="2">
    <source>
        <dbReference type="ARBA" id="ARBA00022679"/>
    </source>
</evidence>
<name>A0AAW1JCG6_POPJA</name>
<keyword evidence="6" id="KW-0862">Zinc</keyword>
<evidence type="ECO:0000259" key="9">
    <source>
        <dbReference type="PROSITE" id="PS50994"/>
    </source>
</evidence>
<evidence type="ECO:0000256" key="4">
    <source>
        <dbReference type="ARBA" id="ARBA00022722"/>
    </source>
</evidence>
<dbReference type="InterPro" id="IPR043128">
    <property type="entry name" value="Rev_trsase/Diguanyl_cyclase"/>
</dbReference>
<dbReference type="Pfam" id="PF00665">
    <property type="entry name" value="rve"/>
    <property type="match status" value="1"/>
</dbReference>
<dbReference type="Gene3D" id="2.40.70.10">
    <property type="entry name" value="Acid Proteases"/>
    <property type="match status" value="1"/>
</dbReference>
<protein>
    <recommendedName>
        <fullName evidence="1">RNA-directed DNA polymerase</fullName>
        <ecNumber evidence="1">2.7.7.49</ecNumber>
    </recommendedName>
</protein>
<dbReference type="PANTHER" id="PTHR37984">
    <property type="entry name" value="PROTEIN CBG26694"/>
    <property type="match status" value="1"/>
</dbReference>
<dbReference type="Gene3D" id="3.30.420.10">
    <property type="entry name" value="Ribonuclease H-like superfamily/Ribonuclease H"/>
    <property type="match status" value="1"/>
</dbReference>
<feature type="domain" description="Integrase catalytic" evidence="9">
    <location>
        <begin position="716"/>
        <end position="884"/>
    </location>
</feature>
<dbReference type="InterPro" id="IPR036875">
    <property type="entry name" value="Znf_CCHC_sf"/>
</dbReference>
<evidence type="ECO:0000256" key="6">
    <source>
        <dbReference type="PROSITE-ProRule" id="PRU00047"/>
    </source>
</evidence>
<dbReference type="Gene3D" id="3.30.70.270">
    <property type="match status" value="1"/>
</dbReference>
<keyword evidence="5" id="KW-0378">Hydrolase</keyword>